<dbReference type="AlphaFoldDB" id="A0A7W8DN84"/>
<proteinExistence type="predicted"/>
<evidence type="ECO:0000313" key="3">
    <source>
        <dbReference type="Proteomes" id="UP000590740"/>
    </source>
</evidence>
<accession>A0A7W8DN84</accession>
<protein>
    <recommendedName>
        <fullName evidence="4">Lipoprotein</fullName>
    </recommendedName>
</protein>
<evidence type="ECO:0000313" key="2">
    <source>
        <dbReference type="EMBL" id="MBB5035646.1"/>
    </source>
</evidence>
<dbReference type="RefSeq" id="WP_221306306.1">
    <property type="nucleotide sequence ID" value="NZ_JACHIG010000022.1"/>
</dbReference>
<feature type="signal peptide" evidence="1">
    <location>
        <begin position="1"/>
        <end position="21"/>
    </location>
</feature>
<evidence type="ECO:0008006" key="4">
    <source>
        <dbReference type="Google" id="ProtNLM"/>
    </source>
</evidence>
<keyword evidence="1" id="KW-0732">Signal</keyword>
<name>A0A7W8DN84_9BACT</name>
<reference evidence="2 3" key="1">
    <citation type="submission" date="2020-08" db="EMBL/GenBank/DDBJ databases">
        <title>Genomic Encyclopedia of Type Strains, Phase IV (KMG-IV): sequencing the most valuable type-strain genomes for metagenomic binning, comparative biology and taxonomic classification.</title>
        <authorList>
            <person name="Goeker M."/>
        </authorList>
    </citation>
    <scope>NUCLEOTIDE SEQUENCE [LARGE SCALE GENOMIC DNA]</scope>
    <source>
        <strain evidence="2 3">DSM 12252</strain>
    </source>
</reference>
<sequence>MKSFLSTWLVSGLLTLLAACSSNTMRMGRYDGSTGETSTTVYSKYYDNGDWLLKDRLGIVILVDHDKKKIPVAQGTAQALGALGPRDALASGKLSLALWNFDSVSHQVKFKRMIVTSGVMDFQNVVVTAAPHELVESEAGSFPISNYGTSIHAVLELEVEGKPRRIELDLPRRTTAQLKQYFSEGAARPYPWGARKVTEQAAALRR</sequence>
<keyword evidence="3" id="KW-1185">Reference proteome</keyword>
<dbReference type="EMBL" id="JACHIG010000022">
    <property type="protein sequence ID" value="MBB5035646.1"/>
    <property type="molecule type" value="Genomic_DNA"/>
</dbReference>
<evidence type="ECO:0000256" key="1">
    <source>
        <dbReference type="SAM" id="SignalP"/>
    </source>
</evidence>
<dbReference type="PROSITE" id="PS51257">
    <property type="entry name" value="PROKAR_LIPOPROTEIN"/>
    <property type="match status" value="1"/>
</dbReference>
<dbReference type="Proteomes" id="UP000590740">
    <property type="component" value="Unassembled WGS sequence"/>
</dbReference>
<gene>
    <name evidence="2" type="ORF">HNQ65_005259</name>
</gene>
<feature type="chain" id="PRO_5031350918" description="Lipoprotein" evidence="1">
    <location>
        <begin position="22"/>
        <end position="206"/>
    </location>
</feature>
<organism evidence="2 3">
    <name type="scientific">Prosthecobacter vanneervenii</name>
    <dbReference type="NCBI Taxonomy" id="48466"/>
    <lineage>
        <taxon>Bacteria</taxon>
        <taxon>Pseudomonadati</taxon>
        <taxon>Verrucomicrobiota</taxon>
        <taxon>Verrucomicrobiia</taxon>
        <taxon>Verrucomicrobiales</taxon>
        <taxon>Verrucomicrobiaceae</taxon>
        <taxon>Prosthecobacter</taxon>
    </lineage>
</organism>
<comment type="caution">
    <text evidence="2">The sequence shown here is derived from an EMBL/GenBank/DDBJ whole genome shotgun (WGS) entry which is preliminary data.</text>
</comment>